<dbReference type="Proteomes" id="UP001461498">
    <property type="component" value="Unassembled WGS sequence"/>
</dbReference>
<evidence type="ECO:0000256" key="4">
    <source>
        <dbReference type="ARBA" id="ARBA00022692"/>
    </source>
</evidence>
<dbReference type="PANTHER" id="PTHR12639:SF6">
    <property type="entry name" value="VITAMIN K-DEPENDENT GAMMA-CARBOXYLASE"/>
    <property type="match status" value="1"/>
</dbReference>
<comment type="caution">
    <text evidence="17">The sequence shown here is derived from an EMBL/GenBank/DDBJ whole genome shotgun (WGS) entry which is preliminary data.</text>
</comment>
<feature type="transmembrane region" description="Helical" evidence="15">
    <location>
        <begin position="272"/>
        <end position="291"/>
    </location>
</feature>
<dbReference type="GO" id="GO:0008488">
    <property type="term" value="F:gamma-glutamyl carboxylase activity"/>
    <property type="evidence" value="ECO:0007669"/>
    <property type="project" value="UniProtKB-EC"/>
</dbReference>
<evidence type="ECO:0000256" key="14">
    <source>
        <dbReference type="ARBA" id="ARBA00048415"/>
    </source>
</evidence>
<evidence type="ECO:0000256" key="12">
    <source>
        <dbReference type="ARBA" id="ARBA00030249"/>
    </source>
</evidence>
<evidence type="ECO:0000256" key="8">
    <source>
        <dbReference type="ARBA" id="ARBA00023136"/>
    </source>
</evidence>
<evidence type="ECO:0000256" key="9">
    <source>
        <dbReference type="ARBA" id="ARBA00023157"/>
    </source>
</evidence>
<comment type="catalytic activity">
    <reaction evidence="14">
        <text>4-carboxy-L-glutamyl-[protein] + 2,3-epoxyphylloquinone + H2O + H(+) = phylloquinol + L-glutamyl-[protein] + CO2 + O2</text>
        <dbReference type="Rhea" id="RHEA:45140"/>
        <dbReference type="Rhea" id="RHEA-COMP:10208"/>
        <dbReference type="Rhea" id="RHEA-COMP:11094"/>
        <dbReference type="ChEBI" id="CHEBI:15377"/>
        <dbReference type="ChEBI" id="CHEBI:15378"/>
        <dbReference type="ChEBI" id="CHEBI:15379"/>
        <dbReference type="ChEBI" id="CHEBI:15759"/>
        <dbReference type="ChEBI" id="CHEBI:16526"/>
        <dbReference type="ChEBI" id="CHEBI:28433"/>
        <dbReference type="ChEBI" id="CHEBI:29973"/>
        <dbReference type="ChEBI" id="CHEBI:84990"/>
        <dbReference type="EC" id="4.1.1.90"/>
    </reaction>
    <physiologicalReaction direction="right-to-left" evidence="14">
        <dbReference type="Rhea" id="RHEA:45142"/>
    </physiologicalReaction>
</comment>
<feature type="domain" description="HTTM-like" evidence="16">
    <location>
        <begin position="37"/>
        <end position="295"/>
    </location>
</feature>
<keyword evidence="10" id="KW-0456">Lyase</keyword>
<proteinExistence type="predicted"/>
<dbReference type="EMBL" id="JAPXFL010000008">
    <property type="protein sequence ID" value="KAK9503159.1"/>
    <property type="molecule type" value="Genomic_DNA"/>
</dbReference>
<evidence type="ECO:0000256" key="7">
    <source>
        <dbReference type="ARBA" id="ARBA00022990"/>
    </source>
</evidence>
<evidence type="ECO:0000313" key="18">
    <source>
        <dbReference type="Proteomes" id="UP001461498"/>
    </source>
</evidence>
<dbReference type="SMART" id="SM00752">
    <property type="entry name" value="HTTM"/>
    <property type="match status" value="1"/>
</dbReference>
<evidence type="ECO:0000256" key="6">
    <source>
        <dbReference type="ARBA" id="ARBA00022989"/>
    </source>
</evidence>
<evidence type="ECO:0000256" key="13">
    <source>
        <dbReference type="ARBA" id="ARBA00032107"/>
    </source>
</evidence>
<feature type="transmembrane region" description="Helical" evidence="15">
    <location>
        <begin position="142"/>
        <end position="162"/>
    </location>
</feature>
<feature type="transmembrane region" description="Helical" evidence="15">
    <location>
        <begin position="90"/>
        <end position="107"/>
    </location>
</feature>
<evidence type="ECO:0000256" key="15">
    <source>
        <dbReference type="SAM" id="Phobius"/>
    </source>
</evidence>
<evidence type="ECO:0000256" key="1">
    <source>
        <dbReference type="ARBA" id="ARBA00004477"/>
    </source>
</evidence>
<feature type="transmembrane region" description="Helical" evidence="15">
    <location>
        <begin position="344"/>
        <end position="362"/>
    </location>
</feature>
<dbReference type="GO" id="GO:0019842">
    <property type="term" value="F:vitamin binding"/>
    <property type="evidence" value="ECO:0007669"/>
    <property type="project" value="TreeGrafter"/>
</dbReference>
<name>A0AAW1CZR2_9HEMI</name>
<dbReference type="Gene3D" id="2.60.120.10">
    <property type="entry name" value="Jelly Rolls"/>
    <property type="match status" value="1"/>
</dbReference>
<evidence type="ECO:0000256" key="3">
    <source>
        <dbReference type="ARBA" id="ARBA00017054"/>
    </source>
</evidence>
<feature type="transmembrane region" description="Helical" evidence="15">
    <location>
        <begin position="232"/>
        <end position="252"/>
    </location>
</feature>
<keyword evidence="8 15" id="KW-0472">Membrane</keyword>
<keyword evidence="6 15" id="KW-1133">Transmembrane helix</keyword>
<keyword evidence="5" id="KW-0256">Endoplasmic reticulum</keyword>
<dbReference type="Pfam" id="PF05090">
    <property type="entry name" value="HTTM"/>
    <property type="match status" value="1"/>
</dbReference>
<dbReference type="InterPro" id="IPR053935">
    <property type="entry name" value="VKGC_lumenal_dom"/>
</dbReference>
<gene>
    <name evidence="17" type="ORF">O3M35_011787</name>
</gene>
<evidence type="ECO:0000313" key="17">
    <source>
        <dbReference type="EMBL" id="KAK9503159.1"/>
    </source>
</evidence>
<dbReference type="InterPro" id="IPR011051">
    <property type="entry name" value="RmlC_Cupin_sf"/>
</dbReference>
<keyword evidence="18" id="KW-1185">Reference proteome</keyword>
<reference evidence="17 18" key="1">
    <citation type="submission" date="2022-12" db="EMBL/GenBank/DDBJ databases">
        <title>Chromosome-level genome assembly of true bugs.</title>
        <authorList>
            <person name="Ma L."/>
            <person name="Li H."/>
        </authorList>
    </citation>
    <scope>NUCLEOTIDE SEQUENCE [LARGE SCALE GENOMIC DNA]</scope>
    <source>
        <strain evidence="17">Lab_2022b</strain>
    </source>
</reference>
<keyword evidence="4 15" id="KW-0812">Transmembrane</keyword>
<evidence type="ECO:0000259" key="16">
    <source>
        <dbReference type="SMART" id="SM00752"/>
    </source>
</evidence>
<dbReference type="AlphaFoldDB" id="A0AAW1CZR2"/>
<dbReference type="PANTHER" id="PTHR12639">
    <property type="entry name" value="VITAMIN K-DEPENDENT GAMMA-CARBOXYLASE"/>
    <property type="match status" value="1"/>
</dbReference>
<evidence type="ECO:0000256" key="11">
    <source>
        <dbReference type="ARBA" id="ARBA00030083"/>
    </source>
</evidence>
<organism evidence="17 18">
    <name type="scientific">Rhynocoris fuscipes</name>
    <dbReference type="NCBI Taxonomy" id="488301"/>
    <lineage>
        <taxon>Eukaryota</taxon>
        <taxon>Metazoa</taxon>
        <taxon>Ecdysozoa</taxon>
        <taxon>Arthropoda</taxon>
        <taxon>Hexapoda</taxon>
        <taxon>Insecta</taxon>
        <taxon>Pterygota</taxon>
        <taxon>Neoptera</taxon>
        <taxon>Paraneoptera</taxon>
        <taxon>Hemiptera</taxon>
        <taxon>Heteroptera</taxon>
        <taxon>Panheteroptera</taxon>
        <taxon>Cimicomorpha</taxon>
        <taxon>Reduviidae</taxon>
        <taxon>Harpactorinae</taxon>
        <taxon>Harpactorini</taxon>
        <taxon>Rhynocoris</taxon>
    </lineage>
</organism>
<protein>
    <recommendedName>
        <fullName evidence="3">Vitamin K-dependent gamma-carboxylase</fullName>
        <ecNumber evidence="2">4.1.1.90</ecNumber>
    </recommendedName>
    <alternativeName>
        <fullName evidence="11">Gamma-glutamyl carboxylase</fullName>
    </alternativeName>
    <alternativeName>
        <fullName evidence="12">Peptidyl-glutamate 4-carboxylase</fullName>
    </alternativeName>
    <alternativeName>
        <fullName evidence="13">Vitamin K gamma glutamyl carboxylase</fullName>
    </alternativeName>
</protein>
<evidence type="ECO:0000256" key="5">
    <source>
        <dbReference type="ARBA" id="ARBA00022824"/>
    </source>
</evidence>
<sequence>MKRYFNQKRDEPSKYEILLGFEFKYFKNWNSFIKLLYKPADPSSLAVTRILFGILMMIDIPGERGSGDADIRWGDVNECRFPLFNFLKPLPLQYMCIAYFTMWLGALGITLGAHFRISGMAFIIPYWYLFLLDKTRWNNHSYLYGIIAILITTTDAHHYWSIDALYGRVKNNTDVPVWNYGILRFQFILLYFYAGLKKTEYDWLTGYSMNNLAQHWVFHPFRILLSTNQIDLYVIHIFGFLLDLTIGFLMYFNRTRPGATIFLTMFHLMNSQMFSIGLFPYVCLATMPLFYENNWPKQVLKKIERLKFNVDTENCVNNSCCYDMQSSKKVTGARDKTKHSIKKQIVAVLLIFHVIIQLFLPYSHFITKGYNNWTNGLYGYSWDMMVHTWETVLTIVKVVDKKTNKEIYLDPEAWVQNDAWYRHGDMVKQYAECIADRIRNSNEHKLTNFSVHFDIWTSLNKRFQQRMFDPRIDILTAEWSMFKPVPWLLPLLTDLSGWRTQIDLLEREVLSWSNHSNALFLADFPGLYLENYIHKELTNVSLTVLRGNVILEIDKVEKVMNAGERVEIPTATFHKIHTVSSSPACYMYTFYNMSNVDHDTVAKTSGTLLNYNRNILSEYTDNIARTIWLISRSFLKILYNVPMMRRVKISE</sequence>
<keyword evidence="7" id="KW-0007">Acetylation</keyword>
<dbReference type="InterPro" id="IPR011020">
    <property type="entry name" value="HTTM-like"/>
</dbReference>
<dbReference type="InterPro" id="IPR014710">
    <property type="entry name" value="RmlC-like_jellyroll"/>
</dbReference>
<keyword evidence="9" id="KW-1015">Disulfide bond</keyword>
<feature type="transmembrane region" description="Helical" evidence="15">
    <location>
        <begin position="177"/>
        <end position="194"/>
    </location>
</feature>
<dbReference type="EC" id="4.1.1.90" evidence="2"/>
<dbReference type="SUPFAM" id="SSF51182">
    <property type="entry name" value="RmlC-like cupins"/>
    <property type="match status" value="1"/>
</dbReference>
<dbReference type="InterPro" id="IPR053934">
    <property type="entry name" value="HTTM_dom"/>
</dbReference>
<evidence type="ECO:0000256" key="10">
    <source>
        <dbReference type="ARBA" id="ARBA00023239"/>
    </source>
</evidence>
<dbReference type="Pfam" id="PF22777">
    <property type="entry name" value="VKGC_lumenal_dom"/>
    <property type="match status" value="1"/>
</dbReference>
<accession>A0AAW1CZR2</accession>
<feature type="transmembrane region" description="Helical" evidence="15">
    <location>
        <begin position="113"/>
        <end position="130"/>
    </location>
</feature>
<comment type="subcellular location">
    <subcellularLocation>
        <location evidence="1">Endoplasmic reticulum membrane</location>
        <topology evidence="1">Multi-pass membrane protein</topology>
    </subcellularLocation>
</comment>
<dbReference type="GO" id="GO:0005789">
    <property type="term" value="C:endoplasmic reticulum membrane"/>
    <property type="evidence" value="ECO:0007669"/>
    <property type="project" value="UniProtKB-SubCell"/>
</dbReference>
<evidence type="ECO:0000256" key="2">
    <source>
        <dbReference type="ARBA" id="ARBA00012248"/>
    </source>
</evidence>
<dbReference type="InterPro" id="IPR007782">
    <property type="entry name" value="VKG_COase"/>
</dbReference>